<evidence type="ECO:0000313" key="1">
    <source>
        <dbReference type="EMBL" id="SJN15403.1"/>
    </source>
</evidence>
<dbReference type="RefSeq" id="WP_087133253.1">
    <property type="nucleotide sequence ID" value="NZ_FUKP01000002.1"/>
</dbReference>
<accession>A0A1R4I7X4</accession>
<evidence type="ECO:0000313" key="2">
    <source>
        <dbReference type="Proteomes" id="UP000196230"/>
    </source>
</evidence>
<dbReference type="EMBL" id="FUKP01000002">
    <property type="protein sequence ID" value="SJN15403.1"/>
    <property type="molecule type" value="Genomic_DNA"/>
</dbReference>
<gene>
    <name evidence="1" type="ORF">FM125_00160</name>
</gene>
<dbReference type="AlphaFoldDB" id="A0A1R4I7X4"/>
<proteinExistence type="predicted"/>
<sequence length="211" mass="24414">MTITAGESRYGMPWAREDYERLADVLPETEDAFEVGVRIGRPPTALAERCRAMLPARERHIPGCMVLNRLHRLMQEEDFDWESAMREPEIKAPVTVVEEHHTGWKGLETADKVAALDALIAHREHLAPDEWKRVREALDEPGIDEALARRRIDRLVRQGWARNDAHYSTMFRLQYEAFDGDDDRVAFILNAHEPAPEPNPWFGSDDGDWRY</sequence>
<protein>
    <submittedName>
        <fullName evidence="1">Uncharacterized protein</fullName>
    </submittedName>
</protein>
<reference evidence="1 2" key="1">
    <citation type="submission" date="2017-02" db="EMBL/GenBank/DDBJ databases">
        <authorList>
            <person name="Peterson S.W."/>
        </authorList>
    </citation>
    <scope>NUCLEOTIDE SEQUENCE [LARGE SCALE GENOMIC DNA]</scope>
    <source>
        <strain evidence="1 2">2B3F</strain>
    </source>
</reference>
<organism evidence="1 2">
    <name type="scientific">Micrococcus lylae</name>
    <dbReference type="NCBI Taxonomy" id="1273"/>
    <lineage>
        <taxon>Bacteria</taxon>
        <taxon>Bacillati</taxon>
        <taxon>Actinomycetota</taxon>
        <taxon>Actinomycetes</taxon>
        <taxon>Micrococcales</taxon>
        <taxon>Micrococcaceae</taxon>
        <taxon>Micrococcus</taxon>
    </lineage>
</organism>
<dbReference type="Proteomes" id="UP000196230">
    <property type="component" value="Unassembled WGS sequence"/>
</dbReference>
<name>A0A1R4I7X4_9MICC</name>